<protein>
    <submittedName>
        <fullName evidence="1">Nucleotide pyrophosphohydrolase</fullName>
    </submittedName>
</protein>
<dbReference type="InterPro" id="IPR025984">
    <property type="entry name" value="DCTPP"/>
</dbReference>
<dbReference type="PANTHER" id="PTHR46523">
    <property type="entry name" value="DCTP PYROPHOSPHATASE 1"/>
    <property type="match status" value="1"/>
</dbReference>
<sequence>MSDNQEITINSIKERLRDFTEVRDWDQFHSPKNLSMALSVEVAEITEHFQWLTEEQSQNLSPNKRNEVERELADTLIYLIRLADKLDIDLLAAAHSKIEINEQKYPVSKAKGTSKKYTELDK</sequence>
<dbReference type="InterPro" id="IPR052555">
    <property type="entry name" value="dCTP_Pyrophosphatase"/>
</dbReference>
<proteinExistence type="predicted"/>
<organism evidence="1 2">
    <name type="scientific">SAR86 cluster bacterium</name>
    <dbReference type="NCBI Taxonomy" id="2030880"/>
    <lineage>
        <taxon>Bacteria</taxon>
        <taxon>Pseudomonadati</taxon>
        <taxon>Pseudomonadota</taxon>
        <taxon>Gammaproteobacteria</taxon>
        <taxon>SAR86 cluster</taxon>
    </lineage>
</organism>
<evidence type="ECO:0000313" key="1">
    <source>
        <dbReference type="EMBL" id="PCJ42645.1"/>
    </source>
</evidence>
<dbReference type="Gene3D" id="1.10.287.1080">
    <property type="entry name" value="MazG-like"/>
    <property type="match status" value="1"/>
</dbReference>
<accession>A0A2A5CGL3</accession>
<dbReference type="AlphaFoldDB" id="A0A2A5CGL3"/>
<dbReference type="PIRSF" id="PIRSF029826">
    <property type="entry name" value="UCP029826_pph"/>
    <property type="match status" value="1"/>
</dbReference>
<dbReference type="PANTHER" id="PTHR46523:SF1">
    <property type="entry name" value="DCTP PYROPHOSPHATASE 1"/>
    <property type="match status" value="1"/>
</dbReference>
<keyword evidence="1" id="KW-0378">Hydrolase</keyword>
<dbReference type="EMBL" id="NVWI01000002">
    <property type="protein sequence ID" value="PCJ42645.1"/>
    <property type="molecule type" value="Genomic_DNA"/>
</dbReference>
<dbReference type="CDD" id="cd11537">
    <property type="entry name" value="NTP-PPase_RS21-C6_like"/>
    <property type="match status" value="1"/>
</dbReference>
<dbReference type="Pfam" id="PF12643">
    <property type="entry name" value="MazG-like"/>
    <property type="match status" value="1"/>
</dbReference>
<dbReference type="Proteomes" id="UP000228987">
    <property type="component" value="Unassembled WGS sequence"/>
</dbReference>
<comment type="caution">
    <text evidence="1">The sequence shown here is derived from an EMBL/GenBank/DDBJ whole genome shotgun (WGS) entry which is preliminary data.</text>
</comment>
<dbReference type="GO" id="GO:0009143">
    <property type="term" value="P:nucleoside triphosphate catabolic process"/>
    <property type="evidence" value="ECO:0007669"/>
    <property type="project" value="InterPro"/>
</dbReference>
<name>A0A2A5CGL3_9GAMM</name>
<gene>
    <name evidence="1" type="ORF">COA71_03825</name>
</gene>
<dbReference type="GO" id="GO:0047429">
    <property type="term" value="F:nucleoside triphosphate diphosphatase activity"/>
    <property type="evidence" value="ECO:0007669"/>
    <property type="project" value="InterPro"/>
</dbReference>
<reference evidence="2" key="1">
    <citation type="submission" date="2017-08" db="EMBL/GenBank/DDBJ databases">
        <title>A dynamic microbial community with high functional redundancy inhabits the cold, oxic subseafloor aquifer.</title>
        <authorList>
            <person name="Tully B.J."/>
            <person name="Wheat C.G."/>
            <person name="Glazer B.T."/>
            <person name="Huber J.A."/>
        </authorList>
    </citation>
    <scope>NUCLEOTIDE SEQUENCE [LARGE SCALE GENOMIC DNA]</scope>
</reference>
<dbReference type="SUPFAM" id="SSF101386">
    <property type="entry name" value="all-alpha NTP pyrophosphatases"/>
    <property type="match status" value="1"/>
</dbReference>
<evidence type="ECO:0000313" key="2">
    <source>
        <dbReference type="Proteomes" id="UP000228987"/>
    </source>
</evidence>